<organism evidence="9">
    <name type="scientific">hydrothermal vent metagenome</name>
    <dbReference type="NCBI Taxonomy" id="652676"/>
    <lineage>
        <taxon>unclassified sequences</taxon>
        <taxon>metagenomes</taxon>
        <taxon>ecological metagenomes</taxon>
    </lineage>
</organism>
<evidence type="ECO:0000256" key="2">
    <source>
        <dbReference type="ARBA" id="ARBA00022448"/>
    </source>
</evidence>
<evidence type="ECO:0000313" key="9">
    <source>
        <dbReference type="EMBL" id="VAW57944.1"/>
    </source>
</evidence>
<feature type="transmembrane region" description="Helical" evidence="8">
    <location>
        <begin position="121"/>
        <end position="140"/>
    </location>
</feature>
<dbReference type="AlphaFoldDB" id="A0A3B0XP70"/>
<dbReference type="EMBL" id="UOFG01000007">
    <property type="protein sequence ID" value="VAW57944.1"/>
    <property type="molecule type" value="Genomic_DNA"/>
</dbReference>
<evidence type="ECO:0000256" key="7">
    <source>
        <dbReference type="ARBA" id="ARBA00023136"/>
    </source>
</evidence>
<keyword evidence="7 8" id="KW-0472">Membrane</keyword>
<name>A0A3B0XP70_9ZZZZ</name>
<dbReference type="Pfam" id="PF04143">
    <property type="entry name" value="Sulf_transp"/>
    <property type="match status" value="1"/>
</dbReference>
<feature type="transmembrane region" description="Helical" evidence="8">
    <location>
        <begin position="365"/>
        <end position="384"/>
    </location>
</feature>
<keyword evidence="3" id="KW-1003">Cell membrane</keyword>
<proteinExistence type="predicted"/>
<dbReference type="InterPro" id="IPR007272">
    <property type="entry name" value="Sulf_transp_TsuA/YedE"/>
</dbReference>
<evidence type="ECO:0000256" key="4">
    <source>
        <dbReference type="ARBA" id="ARBA00022519"/>
    </source>
</evidence>
<evidence type="ECO:0000256" key="1">
    <source>
        <dbReference type="ARBA" id="ARBA00004429"/>
    </source>
</evidence>
<feature type="transmembrane region" description="Helical" evidence="8">
    <location>
        <begin position="88"/>
        <end position="109"/>
    </location>
</feature>
<comment type="subcellular location">
    <subcellularLocation>
        <location evidence="1">Cell inner membrane</location>
        <topology evidence="1">Multi-pass membrane protein</topology>
    </subcellularLocation>
</comment>
<evidence type="ECO:0000256" key="8">
    <source>
        <dbReference type="SAM" id="Phobius"/>
    </source>
</evidence>
<feature type="transmembrane region" description="Helical" evidence="8">
    <location>
        <begin position="337"/>
        <end position="359"/>
    </location>
</feature>
<dbReference type="GO" id="GO:0005886">
    <property type="term" value="C:plasma membrane"/>
    <property type="evidence" value="ECO:0007669"/>
    <property type="project" value="UniProtKB-SubCell"/>
</dbReference>
<accession>A0A3B0XP70</accession>
<keyword evidence="6 8" id="KW-1133">Transmembrane helix</keyword>
<keyword evidence="2" id="KW-0813">Transport</keyword>
<evidence type="ECO:0000256" key="3">
    <source>
        <dbReference type="ARBA" id="ARBA00022475"/>
    </source>
</evidence>
<evidence type="ECO:0000256" key="5">
    <source>
        <dbReference type="ARBA" id="ARBA00022692"/>
    </source>
</evidence>
<evidence type="ECO:0000256" key="6">
    <source>
        <dbReference type="ARBA" id="ARBA00022989"/>
    </source>
</evidence>
<feature type="transmembrane region" description="Helical" evidence="8">
    <location>
        <begin position="190"/>
        <end position="207"/>
    </location>
</feature>
<keyword evidence="5 8" id="KW-0812">Transmembrane</keyword>
<feature type="transmembrane region" description="Helical" evidence="8">
    <location>
        <begin position="53"/>
        <end position="76"/>
    </location>
</feature>
<feature type="transmembrane region" description="Helical" evidence="8">
    <location>
        <begin position="6"/>
        <end position="28"/>
    </location>
</feature>
<keyword evidence="4" id="KW-0997">Cell inner membrane</keyword>
<feature type="transmembrane region" description="Helical" evidence="8">
    <location>
        <begin position="296"/>
        <end position="317"/>
    </location>
</feature>
<gene>
    <name evidence="9" type="ORF">MNBD_GAMMA11-1435</name>
</gene>
<reference evidence="9" key="1">
    <citation type="submission" date="2018-06" db="EMBL/GenBank/DDBJ databases">
        <authorList>
            <person name="Zhirakovskaya E."/>
        </authorList>
    </citation>
    <scope>NUCLEOTIDE SEQUENCE</scope>
</reference>
<feature type="transmembrane region" description="Helical" evidence="8">
    <location>
        <begin position="219"/>
        <end position="241"/>
    </location>
</feature>
<dbReference type="PANTHER" id="PTHR30574:SF1">
    <property type="entry name" value="SULPHUR TRANSPORT DOMAIN-CONTAINING PROTEIN"/>
    <property type="match status" value="1"/>
</dbReference>
<dbReference type="PANTHER" id="PTHR30574">
    <property type="entry name" value="INNER MEMBRANE PROTEIN YEDE"/>
    <property type="match status" value="1"/>
</dbReference>
<sequence length="423" mass="45187">MIFEDFSTAHTVVLLSVFAIAFIMGGIVNKTNFCTMGAVSDLVNIKDTGRMRAWLLAIAVAMAGVVIFEATGFGSVDSTLPPYRGSNFAWLEYIIGGTLFGIGMTLGSGCGNKALIRIGGGNIKSIILFAVVSICAYFMINPFPGTDSTLYSLLFYPWTSPASASLSTQQDLGSLIGGALGTDAATSRSVIGTALAIALLGFVFKSADFRSSFDNRLGGLSVGIAVFAAWVVTSSLVSISADDEQFSWTEYASAESWDMMEDDAEARPRDVAIQSFTFINPIGQTTRYAVKGFDNAYLTFGLVAVLGVILGSLLWSLLSKSFRIEWFASLKDFTTHLVGGILMGIGGVLALGCTIGQGITGVSTLSVGSMLALVSIIFGSAMTMKIQYYKLIHEDEATFFKALTSSLVDFRLLPKSMRSLEYY</sequence>
<protein>
    <submittedName>
        <fullName evidence="9">Lipocalin-related protein and Bos/Can/Equ allergen</fullName>
    </submittedName>
</protein>